<dbReference type="AlphaFoldDB" id="A0A2T0TG35"/>
<dbReference type="GO" id="GO:0003677">
    <property type="term" value="F:DNA binding"/>
    <property type="evidence" value="ECO:0007669"/>
    <property type="project" value="InterPro"/>
</dbReference>
<dbReference type="Pfam" id="PF17765">
    <property type="entry name" value="MLTR_LBD"/>
    <property type="match status" value="1"/>
</dbReference>
<feature type="domain" description="HTH cro/C1-type" evidence="1">
    <location>
        <begin position="8"/>
        <end position="62"/>
    </location>
</feature>
<protein>
    <submittedName>
        <fullName evidence="2">Xre family transcriptional regulator</fullName>
    </submittedName>
</protein>
<keyword evidence="3" id="KW-1185">Reference proteome</keyword>
<comment type="caution">
    <text evidence="2">The sequence shown here is derived from an EMBL/GenBank/DDBJ whole genome shotgun (WGS) entry which is preliminary data.</text>
</comment>
<dbReference type="RefSeq" id="WP_106186258.1">
    <property type="nucleotide sequence ID" value="NZ_PVTF01000002.1"/>
</dbReference>
<dbReference type="Gene3D" id="3.30.450.180">
    <property type="match status" value="1"/>
</dbReference>
<dbReference type="InterPro" id="IPR041413">
    <property type="entry name" value="MLTR_LBD"/>
</dbReference>
<dbReference type="Pfam" id="PF13560">
    <property type="entry name" value="HTH_31"/>
    <property type="match status" value="1"/>
</dbReference>
<dbReference type="Gene3D" id="1.10.260.40">
    <property type="entry name" value="lambda repressor-like DNA-binding domains"/>
    <property type="match status" value="1"/>
</dbReference>
<dbReference type="InterPro" id="IPR010982">
    <property type="entry name" value="Lambda_DNA-bd_dom_sf"/>
</dbReference>
<reference evidence="2 3" key="1">
    <citation type="submission" date="2018-03" db="EMBL/GenBank/DDBJ databases">
        <title>Genomic Encyclopedia of Archaeal and Bacterial Type Strains, Phase II (KMG-II): from individual species to whole genera.</title>
        <authorList>
            <person name="Goeker M."/>
        </authorList>
    </citation>
    <scope>NUCLEOTIDE SEQUENCE [LARGE SCALE GENOMIC DNA]</scope>
    <source>
        <strain evidence="2 3">DSM 44720</strain>
    </source>
</reference>
<proteinExistence type="predicted"/>
<evidence type="ECO:0000259" key="1">
    <source>
        <dbReference type="PROSITE" id="PS50943"/>
    </source>
</evidence>
<evidence type="ECO:0000313" key="2">
    <source>
        <dbReference type="EMBL" id="PRY44652.1"/>
    </source>
</evidence>
<dbReference type="Proteomes" id="UP000239494">
    <property type="component" value="Unassembled WGS sequence"/>
</dbReference>
<dbReference type="EMBL" id="PVTF01000002">
    <property type="protein sequence ID" value="PRY44652.1"/>
    <property type="molecule type" value="Genomic_DNA"/>
</dbReference>
<gene>
    <name evidence="2" type="ORF">CLV43_102217</name>
</gene>
<dbReference type="InterPro" id="IPR001387">
    <property type="entry name" value="Cro/C1-type_HTH"/>
</dbReference>
<sequence>MSDVGPLLKHWRNARRLSQLALSTEAAVSLRHLCFVETGRANPSRAMVLRLAEVLDVPLRERNALLLSAGFAPVYQESELDAPELAAVRGALETILRQQEPFPALVVDRSWDIRHTNAAAVRFFDLLRGGRTTAPPGPANVLRRMFHPDGVRPHVANWQEVAEALVRRVRREAIGGVTDERAQRILEEVLSYPGVPASLRSLDTSAPLLPIVPIRYALGERRFDYFSTVTTLGTPQDVTLQELRIECFFPVDDETRAAAHELAGSDVHNGRTGP</sequence>
<dbReference type="PANTHER" id="PTHR35010">
    <property type="entry name" value="BLL4672 PROTEIN-RELATED"/>
    <property type="match status" value="1"/>
</dbReference>
<organism evidence="2 3">
    <name type="scientific">Umezawaea tangerina</name>
    <dbReference type="NCBI Taxonomy" id="84725"/>
    <lineage>
        <taxon>Bacteria</taxon>
        <taxon>Bacillati</taxon>
        <taxon>Actinomycetota</taxon>
        <taxon>Actinomycetes</taxon>
        <taxon>Pseudonocardiales</taxon>
        <taxon>Pseudonocardiaceae</taxon>
        <taxon>Umezawaea</taxon>
    </lineage>
</organism>
<dbReference type="CDD" id="cd00093">
    <property type="entry name" value="HTH_XRE"/>
    <property type="match status" value="1"/>
</dbReference>
<dbReference type="OrthoDB" id="2959414at2"/>
<accession>A0A2T0TG35</accession>
<evidence type="ECO:0000313" key="3">
    <source>
        <dbReference type="Proteomes" id="UP000239494"/>
    </source>
</evidence>
<dbReference type="PANTHER" id="PTHR35010:SF4">
    <property type="entry name" value="BLL5781 PROTEIN"/>
    <property type="match status" value="1"/>
</dbReference>
<dbReference type="SMART" id="SM00530">
    <property type="entry name" value="HTH_XRE"/>
    <property type="match status" value="1"/>
</dbReference>
<dbReference type="PROSITE" id="PS50943">
    <property type="entry name" value="HTH_CROC1"/>
    <property type="match status" value="1"/>
</dbReference>
<name>A0A2T0TG35_9PSEU</name>
<dbReference type="SUPFAM" id="SSF47413">
    <property type="entry name" value="lambda repressor-like DNA-binding domains"/>
    <property type="match status" value="1"/>
</dbReference>